<keyword evidence="6" id="KW-1185">Reference proteome</keyword>
<feature type="signal peptide" evidence="3">
    <location>
        <begin position="1"/>
        <end position="28"/>
    </location>
</feature>
<keyword evidence="1" id="KW-0646">Protease inhibitor</keyword>
<dbReference type="PANTHER" id="PTHR47364">
    <property type="entry name" value="CYSTEINE PROTEINASE INHIBITOR 5"/>
    <property type="match status" value="1"/>
</dbReference>
<dbReference type="AlphaFoldDB" id="A0A484MG82"/>
<dbReference type="Proteomes" id="UP000595140">
    <property type="component" value="Unassembled WGS sequence"/>
</dbReference>
<proteinExistence type="predicted"/>
<protein>
    <recommendedName>
        <fullName evidence="4">Cystatin domain-containing protein</fullName>
    </recommendedName>
</protein>
<evidence type="ECO:0000256" key="2">
    <source>
        <dbReference type="ARBA" id="ARBA00022704"/>
    </source>
</evidence>
<evidence type="ECO:0000313" key="5">
    <source>
        <dbReference type="EMBL" id="VFQ87820.1"/>
    </source>
</evidence>
<gene>
    <name evidence="5" type="ORF">CCAM_LOCUS29596</name>
</gene>
<evidence type="ECO:0000256" key="3">
    <source>
        <dbReference type="SAM" id="SignalP"/>
    </source>
</evidence>
<organism evidence="5 6">
    <name type="scientific">Cuscuta campestris</name>
    <dbReference type="NCBI Taxonomy" id="132261"/>
    <lineage>
        <taxon>Eukaryota</taxon>
        <taxon>Viridiplantae</taxon>
        <taxon>Streptophyta</taxon>
        <taxon>Embryophyta</taxon>
        <taxon>Tracheophyta</taxon>
        <taxon>Spermatophyta</taxon>
        <taxon>Magnoliopsida</taxon>
        <taxon>eudicotyledons</taxon>
        <taxon>Gunneridae</taxon>
        <taxon>Pentapetalae</taxon>
        <taxon>asterids</taxon>
        <taxon>lamiids</taxon>
        <taxon>Solanales</taxon>
        <taxon>Convolvulaceae</taxon>
        <taxon>Cuscuteae</taxon>
        <taxon>Cuscuta</taxon>
        <taxon>Cuscuta subgen. Grammica</taxon>
        <taxon>Cuscuta sect. Cleistogrammica</taxon>
    </lineage>
</organism>
<evidence type="ECO:0000259" key="4">
    <source>
        <dbReference type="SMART" id="SM00043"/>
    </source>
</evidence>
<dbReference type="OrthoDB" id="2016588at2759"/>
<dbReference type="InterPro" id="IPR046350">
    <property type="entry name" value="Cystatin_sf"/>
</dbReference>
<dbReference type="Gene3D" id="3.10.450.10">
    <property type="match status" value="1"/>
</dbReference>
<dbReference type="GO" id="GO:0004869">
    <property type="term" value="F:cysteine-type endopeptidase inhibitor activity"/>
    <property type="evidence" value="ECO:0007669"/>
    <property type="project" value="UniProtKB-KW"/>
</dbReference>
<dbReference type="PANTHER" id="PTHR47364:SF27">
    <property type="entry name" value="CYSTEINE PROTEINASE INHIBITOR 1-LIKE"/>
    <property type="match status" value="1"/>
</dbReference>
<name>A0A484MG82_9ASTE</name>
<keyword evidence="2" id="KW-0789">Thiol protease inhibitor</keyword>
<dbReference type="InterPro" id="IPR000010">
    <property type="entry name" value="Cystatin_dom"/>
</dbReference>
<sequence length="120" mass="12522">MAVVSSSSSVSLLVLSLMLFCSMAAALGAPGGWVPVDPESPEVVAAGNFAVDAHNKAENDNLGFEDVASGEEQVVAGFQYKLVIDARSGHGVYQYEAVVWAKPSPDSYSLISFKQLGNGV</sequence>
<evidence type="ECO:0000313" key="6">
    <source>
        <dbReference type="Proteomes" id="UP000595140"/>
    </source>
</evidence>
<feature type="domain" description="Cystatin" evidence="4">
    <location>
        <begin position="28"/>
        <end position="116"/>
    </location>
</feature>
<accession>A0A484MG82</accession>
<dbReference type="SMART" id="SM00043">
    <property type="entry name" value="CY"/>
    <property type="match status" value="1"/>
</dbReference>
<feature type="chain" id="PRO_5019815407" description="Cystatin domain-containing protein" evidence="3">
    <location>
        <begin position="29"/>
        <end position="120"/>
    </location>
</feature>
<evidence type="ECO:0000256" key="1">
    <source>
        <dbReference type="ARBA" id="ARBA00022690"/>
    </source>
</evidence>
<dbReference type="SUPFAM" id="SSF54403">
    <property type="entry name" value="Cystatin/monellin"/>
    <property type="match status" value="1"/>
</dbReference>
<dbReference type="Pfam" id="PF16845">
    <property type="entry name" value="SQAPI"/>
    <property type="match status" value="1"/>
</dbReference>
<keyword evidence="3" id="KW-0732">Signal</keyword>
<dbReference type="CDD" id="cd00042">
    <property type="entry name" value="CY"/>
    <property type="match status" value="1"/>
</dbReference>
<reference evidence="5 6" key="1">
    <citation type="submission" date="2018-04" db="EMBL/GenBank/DDBJ databases">
        <authorList>
            <person name="Vogel A."/>
        </authorList>
    </citation>
    <scope>NUCLEOTIDE SEQUENCE [LARGE SCALE GENOMIC DNA]</scope>
</reference>
<dbReference type="EMBL" id="OOIL02003381">
    <property type="protein sequence ID" value="VFQ87820.1"/>
    <property type="molecule type" value="Genomic_DNA"/>
</dbReference>